<feature type="transmembrane region" description="Helical" evidence="1">
    <location>
        <begin position="62"/>
        <end position="84"/>
    </location>
</feature>
<feature type="transmembrane region" description="Helical" evidence="1">
    <location>
        <begin position="7"/>
        <end position="26"/>
    </location>
</feature>
<proteinExistence type="predicted"/>
<dbReference type="Proteomes" id="UP000216682">
    <property type="component" value="Unassembled WGS sequence"/>
</dbReference>
<evidence type="ECO:0000313" key="2">
    <source>
        <dbReference type="EMBL" id="OZT76219.1"/>
    </source>
</evidence>
<protein>
    <submittedName>
        <fullName evidence="2">Uncharacterized protein</fullName>
    </submittedName>
</protein>
<evidence type="ECO:0000313" key="3">
    <source>
        <dbReference type="Proteomes" id="UP000216682"/>
    </source>
</evidence>
<comment type="caution">
    <text evidence="2">The sequence shown here is derived from an EMBL/GenBank/DDBJ whole genome shotgun (WGS) entry which is preliminary data.</text>
</comment>
<dbReference type="EMBL" id="NPEZ01000010">
    <property type="protein sequence ID" value="OZT76219.1"/>
    <property type="molecule type" value="Genomic_DNA"/>
</dbReference>
<accession>A0A265E3S6</accession>
<dbReference type="AlphaFoldDB" id="A0A265E3S6"/>
<gene>
    <name evidence="2" type="ORF">CFN03_12870</name>
</gene>
<name>A0A265E3S6_9STAP</name>
<keyword evidence="1" id="KW-1133">Transmembrane helix</keyword>
<feature type="transmembrane region" description="Helical" evidence="1">
    <location>
        <begin position="90"/>
        <end position="110"/>
    </location>
</feature>
<feature type="transmembrane region" description="Helical" evidence="1">
    <location>
        <begin position="32"/>
        <end position="50"/>
    </location>
</feature>
<dbReference type="RefSeq" id="WP_094907375.1">
    <property type="nucleotide sequence ID" value="NZ_NPEZ01000010.1"/>
</dbReference>
<organism evidence="2 3">
    <name type="scientific">Salinicoccus roseus</name>
    <dbReference type="NCBI Taxonomy" id="45670"/>
    <lineage>
        <taxon>Bacteria</taxon>
        <taxon>Bacillati</taxon>
        <taxon>Bacillota</taxon>
        <taxon>Bacilli</taxon>
        <taxon>Bacillales</taxon>
        <taxon>Staphylococcaceae</taxon>
        <taxon>Salinicoccus</taxon>
    </lineage>
</organism>
<keyword evidence="1" id="KW-0812">Transmembrane</keyword>
<reference evidence="2 3" key="1">
    <citation type="submission" date="2017-07" db="EMBL/GenBank/DDBJ databases">
        <title>Shotgun whole genome sequences of three halophilic bacterial isolates.</title>
        <authorList>
            <person name="Pozzo T."/>
            <person name="Higdon S.M."/>
            <person name="Quillaguaman J."/>
        </authorList>
    </citation>
    <scope>NUCLEOTIDE SEQUENCE [LARGE SCALE GENOMIC DNA]</scope>
    <source>
        <strain evidence="2 3">BU-1</strain>
    </source>
</reference>
<keyword evidence="1" id="KW-0472">Membrane</keyword>
<evidence type="ECO:0000256" key="1">
    <source>
        <dbReference type="SAM" id="Phobius"/>
    </source>
</evidence>
<sequence length="123" mass="14135">MNKVLNIVFIGVLTLILIIDYFPDIIPFNINNIVILTIFFLLIIASFFLNRKQSKEEEYKETYKFQLFTSIYIFLAVLFLTLIGGQSNSAISLSNPAFWIAIAITLADAYSNHQKLKKKNTYS</sequence>